<dbReference type="Proteomes" id="UP000663829">
    <property type="component" value="Unassembled WGS sequence"/>
</dbReference>
<evidence type="ECO:0000256" key="2">
    <source>
        <dbReference type="ARBA" id="ARBA00022679"/>
    </source>
</evidence>
<evidence type="ECO:0000256" key="7">
    <source>
        <dbReference type="PROSITE-ProRule" id="PRU00843"/>
    </source>
</evidence>
<keyword evidence="3 7" id="KW-0547">Nucleotide-binding</keyword>
<evidence type="ECO:0000256" key="4">
    <source>
        <dbReference type="ARBA" id="ARBA00022777"/>
    </source>
</evidence>
<dbReference type="AlphaFoldDB" id="A0A814NNF5"/>
<evidence type="ECO:0000313" key="12">
    <source>
        <dbReference type="Proteomes" id="UP000663829"/>
    </source>
</evidence>
<dbReference type="Gene3D" id="1.10.135.10">
    <property type="entry name" value="ATP:guanido phosphotransferase, N-terminal domain"/>
    <property type="match status" value="1"/>
</dbReference>
<feature type="binding site" evidence="7">
    <location>
        <begin position="367"/>
        <end position="371"/>
    </location>
    <ligand>
        <name>ATP</name>
        <dbReference type="ChEBI" id="CHEBI:30616"/>
    </ligand>
</feature>
<evidence type="ECO:0000259" key="9">
    <source>
        <dbReference type="PROSITE" id="PS51510"/>
    </source>
</evidence>
<evidence type="ECO:0000259" key="8">
    <source>
        <dbReference type="PROSITE" id="PS51509"/>
    </source>
</evidence>
<reference evidence="10" key="1">
    <citation type="submission" date="2021-02" db="EMBL/GenBank/DDBJ databases">
        <authorList>
            <person name="Nowell W R."/>
        </authorList>
    </citation>
    <scope>NUCLEOTIDE SEQUENCE</scope>
</reference>
<feature type="binding site" evidence="7">
    <location>
        <begin position="395"/>
        <end position="400"/>
    </location>
    <ligand>
        <name>ATP</name>
        <dbReference type="ChEBI" id="CHEBI:30616"/>
    </ligand>
</feature>
<dbReference type="EMBL" id="CAJNOQ010005362">
    <property type="protein sequence ID" value="CAF1096112.1"/>
    <property type="molecule type" value="Genomic_DNA"/>
</dbReference>
<dbReference type="GO" id="GO:0005615">
    <property type="term" value="C:extracellular space"/>
    <property type="evidence" value="ECO:0007669"/>
    <property type="project" value="TreeGrafter"/>
</dbReference>
<dbReference type="GO" id="GO:0004111">
    <property type="term" value="F:creatine kinase activity"/>
    <property type="evidence" value="ECO:0007669"/>
    <property type="project" value="InterPro"/>
</dbReference>
<evidence type="ECO:0000256" key="6">
    <source>
        <dbReference type="PROSITE-ProRule" id="PRU00842"/>
    </source>
</evidence>
<gene>
    <name evidence="10" type="ORF">GPM918_LOCUS18513</name>
    <name evidence="11" type="ORF">SRO942_LOCUS18507</name>
</gene>
<dbReference type="InterPro" id="IPR022413">
    <property type="entry name" value="ATP-guanido_PTrfase_N"/>
</dbReference>
<accession>A0A814NNF5</accession>
<sequence length="454" mass="52734">MKGEKGNFLNIMSAPPYLLLIFIEDMKSYIRFMKLSPSTSKQLKFIASAALGATLYWQWQTRQSVHYANSYSFQLKRYSATAEYPNLIRHSNLMAKYLTPQLYAKLRDRITPSGFTIDDAIQVGIDNPGMLSRQYFGIVAGDEASYKIYSELFDPVIKARYNHASGARQYHDFDYEKLKYPTLDNDNSNKYILSSRIRLTRNLKNFSFPSFCTRGERRIIESKLEKCFQNLIQNDEYDKKYTGSYYRLLTLDERLQEKLVNDGIFLFKPMSMSWLSSGIARDWPDGRSLYFNQDKDFYAWINQKDHLRLISWSKNNSISDLKIVIKTLFDGLNLLETNMNSNDLAFAHDDHFGFLTTCPVNIGTGLKYNIYLKLPNLAKDIRLPTIIKELNLNMEEIIGLDDKVSDDCIDISNKDRIGKTEVEIIQHVLDSVTKLIEMEKKLESGEKLDKFFHS</sequence>
<dbReference type="Pfam" id="PF02807">
    <property type="entry name" value="ATP-gua_PtransN"/>
    <property type="match status" value="1"/>
</dbReference>
<dbReference type="InterPro" id="IPR022414">
    <property type="entry name" value="ATP-guanido_PTrfase_cat"/>
</dbReference>
<keyword evidence="5 7" id="KW-0067">ATP-binding</keyword>
<dbReference type="PANTHER" id="PTHR11547">
    <property type="entry name" value="ARGININE OR CREATINE KINASE"/>
    <property type="match status" value="1"/>
</dbReference>
<dbReference type="InterPro" id="IPR014746">
    <property type="entry name" value="Gln_synth/guanido_kin_cat_dom"/>
</dbReference>
<dbReference type="FunFam" id="1.10.135.10:FF:000005">
    <property type="entry name" value="Glycocyamine kinase beta chain"/>
    <property type="match status" value="1"/>
</dbReference>
<dbReference type="OrthoDB" id="430219at2759"/>
<feature type="binding site" evidence="7">
    <location>
        <position position="308"/>
    </location>
    <ligand>
        <name>ATP</name>
        <dbReference type="ChEBI" id="CHEBI:30616"/>
    </ligand>
</feature>
<protein>
    <recommendedName>
        <fullName evidence="13">Arginine kinase</fullName>
    </recommendedName>
</protein>
<feature type="domain" description="Phosphagen kinase N-terminal" evidence="8">
    <location>
        <begin position="76"/>
        <end position="162"/>
    </location>
</feature>
<dbReference type="SUPFAM" id="SSF55931">
    <property type="entry name" value="Glutamine synthetase/guanido kinase"/>
    <property type="match status" value="1"/>
</dbReference>
<dbReference type="EMBL" id="CAJOBC010005360">
    <property type="protein sequence ID" value="CAF3861379.1"/>
    <property type="molecule type" value="Genomic_DNA"/>
</dbReference>
<dbReference type="PANTHER" id="PTHR11547:SF38">
    <property type="entry name" value="ARGININE KINASE 1-RELATED"/>
    <property type="match status" value="1"/>
</dbReference>
<feature type="binding site" evidence="7">
    <location>
        <begin position="194"/>
        <end position="198"/>
    </location>
    <ligand>
        <name>ATP</name>
        <dbReference type="ChEBI" id="CHEBI:30616"/>
    </ligand>
</feature>
<comment type="similarity">
    <text evidence="1 6">Belongs to the ATP:guanido phosphotransferase family.</text>
</comment>
<evidence type="ECO:0000256" key="3">
    <source>
        <dbReference type="ARBA" id="ARBA00022741"/>
    </source>
</evidence>
<dbReference type="PROSITE" id="PS51510">
    <property type="entry name" value="PHOSPHAGEN_KINASE_C"/>
    <property type="match status" value="1"/>
</dbReference>
<dbReference type="Proteomes" id="UP000681722">
    <property type="component" value="Unassembled WGS sequence"/>
</dbReference>
<dbReference type="GO" id="GO:0046314">
    <property type="term" value="P:phosphocreatine biosynthetic process"/>
    <property type="evidence" value="ECO:0007669"/>
    <property type="project" value="InterPro"/>
</dbReference>
<dbReference type="PROSITE" id="PS51509">
    <property type="entry name" value="PHOSPHAGEN_KINASE_N"/>
    <property type="match status" value="1"/>
</dbReference>
<feature type="domain" description="Phosphagen kinase C-terminal" evidence="9">
    <location>
        <begin position="191"/>
        <end position="442"/>
    </location>
</feature>
<evidence type="ECO:0000256" key="1">
    <source>
        <dbReference type="ARBA" id="ARBA00006798"/>
    </source>
</evidence>
<keyword evidence="12" id="KW-1185">Reference proteome</keyword>
<comment type="caution">
    <text evidence="10">The sequence shown here is derived from an EMBL/GenBank/DDBJ whole genome shotgun (WGS) entry which is preliminary data.</text>
</comment>
<dbReference type="InterPro" id="IPR036802">
    <property type="entry name" value="ATP-guanido_PTrfase_N_sf"/>
</dbReference>
<dbReference type="Gene3D" id="3.30.590.10">
    <property type="entry name" value="Glutamine synthetase/guanido kinase, catalytic domain"/>
    <property type="match status" value="1"/>
</dbReference>
<dbReference type="GO" id="GO:0005524">
    <property type="term" value="F:ATP binding"/>
    <property type="evidence" value="ECO:0007669"/>
    <property type="project" value="UniProtKB-UniRule"/>
</dbReference>
<keyword evidence="2 7" id="KW-0808">Transferase</keyword>
<name>A0A814NNF5_9BILA</name>
<keyword evidence="4 7" id="KW-0418">Kinase</keyword>
<evidence type="ECO:0000256" key="5">
    <source>
        <dbReference type="ARBA" id="ARBA00022840"/>
    </source>
</evidence>
<evidence type="ECO:0000313" key="11">
    <source>
        <dbReference type="EMBL" id="CAF3861379.1"/>
    </source>
</evidence>
<evidence type="ECO:0000313" key="10">
    <source>
        <dbReference type="EMBL" id="CAF1096112.1"/>
    </source>
</evidence>
<evidence type="ECO:0008006" key="13">
    <source>
        <dbReference type="Google" id="ProtNLM"/>
    </source>
</evidence>
<comment type="caution">
    <text evidence="7">Lacks conserved residue(s) required for the propagation of feature annotation.</text>
</comment>
<dbReference type="Pfam" id="PF00217">
    <property type="entry name" value="ATP-gua_Ptrans"/>
    <property type="match status" value="1"/>
</dbReference>
<dbReference type="InterPro" id="IPR000749">
    <property type="entry name" value="ATP-guanido_PTrfase"/>
</dbReference>
<proteinExistence type="inferred from homology"/>
<organism evidence="10 12">
    <name type="scientific">Didymodactylos carnosus</name>
    <dbReference type="NCBI Taxonomy" id="1234261"/>
    <lineage>
        <taxon>Eukaryota</taxon>
        <taxon>Metazoa</taxon>
        <taxon>Spiralia</taxon>
        <taxon>Gnathifera</taxon>
        <taxon>Rotifera</taxon>
        <taxon>Eurotatoria</taxon>
        <taxon>Bdelloidea</taxon>
        <taxon>Philodinida</taxon>
        <taxon>Philodinidae</taxon>
        <taxon>Didymodactylos</taxon>
    </lineage>
</organism>
<dbReference type="SUPFAM" id="SSF48034">
    <property type="entry name" value="Guanido kinase N-terminal domain"/>
    <property type="match status" value="1"/>
</dbReference>